<feature type="region of interest" description="Disordered" evidence="1">
    <location>
        <begin position="157"/>
        <end position="192"/>
    </location>
</feature>
<evidence type="ECO:0000313" key="3">
    <source>
        <dbReference type="Proteomes" id="UP001153678"/>
    </source>
</evidence>
<proteinExistence type="predicted"/>
<comment type="caution">
    <text evidence="2">The sequence shown here is derived from an EMBL/GenBank/DDBJ whole genome shotgun (WGS) entry which is preliminary data.</text>
</comment>
<accession>A0A9W4SFD2</accession>
<dbReference type="OrthoDB" id="2444739at2759"/>
<dbReference type="Proteomes" id="UP001153678">
    <property type="component" value="Unassembled WGS sequence"/>
</dbReference>
<keyword evidence="3" id="KW-1185">Reference proteome</keyword>
<dbReference type="AlphaFoldDB" id="A0A9W4SFD2"/>
<feature type="compositionally biased region" description="Basic and acidic residues" evidence="1">
    <location>
        <begin position="157"/>
        <end position="187"/>
    </location>
</feature>
<dbReference type="EMBL" id="CAMKVN010000390">
    <property type="protein sequence ID" value="CAI2167412.1"/>
    <property type="molecule type" value="Genomic_DNA"/>
</dbReference>
<reference evidence="2" key="1">
    <citation type="submission" date="2022-08" db="EMBL/GenBank/DDBJ databases">
        <authorList>
            <person name="Kallberg Y."/>
            <person name="Tangrot J."/>
            <person name="Rosling A."/>
        </authorList>
    </citation>
    <scope>NUCLEOTIDE SEQUENCE</scope>
    <source>
        <strain evidence="2">Wild A</strain>
    </source>
</reference>
<sequence length="231" mass="26488">MNYTYIVESLFFNEQIENEMCEFIYGIKITKGEKYSRASLKNANFPKLHATLDGTLKEMKRLGIDAPKLHEGLTNEELKIILSNNVMSSNEPEGIKGVAESNTDIRKYILMRPLNCKTKTFYLGISTNASGLGEKRIRGMAISVMQRLTGTVEHDGINKDDALQDKNNKNEEEPMEVKLDDNMKEEAQVSPKIKAPYLTDDNYYNPKNNKKPTNDFIFRRNSKFRLLDSNF</sequence>
<evidence type="ECO:0000256" key="1">
    <source>
        <dbReference type="SAM" id="MobiDB-lite"/>
    </source>
</evidence>
<organism evidence="2 3">
    <name type="scientific">Funneliformis geosporum</name>
    <dbReference type="NCBI Taxonomy" id="1117311"/>
    <lineage>
        <taxon>Eukaryota</taxon>
        <taxon>Fungi</taxon>
        <taxon>Fungi incertae sedis</taxon>
        <taxon>Mucoromycota</taxon>
        <taxon>Glomeromycotina</taxon>
        <taxon>Glomeromycetes</taxon>
        <taxon>Glomerales</taxon>
        <taxon>Glomeraceae</taxon>
        <taxon>Funneliformis</taxon>
    </lineage>
</organism>
<gene>
    <name evidence="2" type="ORF">FWILDA_LOCUS3060</name>
</gene>
<evidence type="ECO:0000313" key="2">
    <source>
        <dbReference type="EMBL" id="CAI2167412.1"/>
    </source>
</evidence>
<name>A0A9W4SFD2_9GLOM</name>
<protein>
    <submittedName>
        <fullName evidence="2">2400_t:CDS:1</fullName>
    </submittedName>
</protein>